<dbReference type="Gene3D" id="1.10.510.10">
    <property type="entry name" value="Transferase(Phosphotransferase) domain 1"/>
    <property type="match status" value="1"/>
</dbReference>
<keyword evidence="4" id="KW-0418">Kinase</keyword>
<sequence>MSLSPEYLTLARTLHPGDLWWAEHYTFLLSRGYQLRKRFKPGWVPSWELPGNDPWPSAYEDFQPAPARGNVLDAVRITDGVKVVLKIVRTRNEADLTIYFGNTLREGEPSAANRAVPVLEVISTLYETLIVLPFLREFLKLPFVRIGEVTEALRQFLQGMQHLHSHNIAHRDLGPGNLMMDASRVVPKGWHMCAADSHDLPILSTKLKSKPRYSVAPVSYYIIDFGLATQFPPSISVEDARSVGRFGQYWRDIPELSDTIPYNPFKVDIFMLGNVIKTFLVEEYHGLDVFRGLGERMTATNPDERPSASECLDMFERLASGINPKCPVLARDSGSERKSRFRSILKRFVSRIPSC</sequence>
<dbReference type="Pfam" id="PF00069">
    <property type="entry name" value="Pkinase"/>
    <property type="match status" value="1"/>
</dbReference>
<evidence type="ECO:0000259" key="3">
    <source>
        <dbReference type="PROSITE" id="PS50011"/>
    </source>
</evidence>
<dbReference type="SMART" id="SM00220">
    <property type="entry name" value="S_TKc"/>
    <property type="match status" value="1"/>
</dbReference>
<dbReference type="Proteomes" id="UP001362999">
    <property type="component" value="Unassembled WGS sequence"/>
</dbReference>
<dbReference type="InterPro" id="IPR000719">
    <property type="entry name" value="Prot_kinase_dom"/>
</dbReference>
<gene>
    <name evidence="4" type="ORF">R3P38DRAFT_514062</name>
</gene>
<accession>A0AAV9ZBV8</accession>
<evidence type="ECO:0000313" key="4">
    <source>
        <dbReference type="EMBL" id="KAK6977656.1"/>
    </source>
</evidence>
<dbReference type="GO" id="GO:0005737">
    <property type="term" value="C:cytoplasm"/>
    <property type="evidence" value="ECO:0007669"/>
    <property type="project" value="TreeGrafter"/>
</dbReference>
<dbReference type="PANTHER" id="PTHR24346">
    <property type="entry name" value="MAP/MICROTUBULE AFFINITY-REGULATING KINASE"/>
    <property type="match status" value="1"/>
</dbReference>
<dbReference type="GO" id="GO:0035556">
    <property type="term" value="P:intracellular signal transduction"/>
    <property type="evidence" value="ECO:0007669"/>
    <property type="project" value="TreeGrafter"/>
</dbReference>
<dbReference type="CDD" id="cd00180">
    <property type="entry name" value="PKc"/>
    <property type="match status" value="1"/>
</dbReference>
<evidence type="ECO:0000313" key="5">
    <source>
        <dbReference type="Proteomes" id="UP001362999"/>
    </source>
</evidence>
<proteinExistence type="predicted"/>
<keyword evidence="4" id="KW-0808">Transferase</keyword>
<dbReference type="GO" id="GO:0004674">
    <property type="term" value="F:protein serine/threonine kinase activity"/>
    <property type="evidence" value="ECO:0007669"/>
    <property type="project" value="TreeGrafter"/>
</dbReference>
<evidence type="ECO:0000256" key="2">
    <source>
        <dbReference type="ARBA" id="ARBA00022840"/>
    </source>
</evidence>
<evidence type="ECO:0000256" key="1">
    <source>
        <dbReference type="ARBA" id="ARBA00022741"/>
    </source>
</evidence>
<dbReference type="GO" id="GO:0005524">
    <property type="term" value="F:ATP binding"/>
    <property type="evidence" value="ECO:0007669"/>
    <property type="project" value="UniProtKB-KW"/>
</dbReference>
<keyword evidence="5" id="KW-1185">Reference proteome</keyword>
<feature type="domain" description="Protein kinase" evidence="3">
    <location>
        <begin position="57"/>
        <end position="355"/>
    </location>
</feature>
<keyword evidence="2" id="KW-0067">ATP-binding</keyword>
<keyword evidence="1" id="KW-0547">Nucleotide-binding</keyword>
<dbReference type="PROSITE" id="PS50011">
    <property type="entry name" value="PROTEIN_KINASE_DOM"/>
    <property type="match status" value="1"/>
</dbReference>
<dbReference type="PANTHER" id="PTHR24346:SF30">
    <property type="entry name" value="MATERNAL EMBRYONIC LEUCINE ZIPPER KINASE"/>
    <property type="match status" value="1"/>
</dbReference>
<reference evidence="4 5" key="1">
    <citation type="journal article" date="2024" name="J Genomics">
        <title>Draft genome sequencing and assembly of Favolaschia claudopus CIRM-BRFM 2984 isolated from oak limbs.</title>
        <authorList>
            <person name="Navarro D."/>
            <person name="Drula E."/>
            <person name="Chaduli D."/>
            <person name="Cazenave R."/>
            <person name="Ahrendt S."/>
            <person name="Wang J."/>
            <person name="Lipzen A."/>
            <person name="Daum C."/>
            <person name="Barry K."/>
            <person name="Grigoriev I.V."/>
            <person name="Favel A."/>
            <person name="Rosso M.N."/>
            <person name="Martin F."/>
        </authorList>
    </citation>
    <scope>NUCLEOTIDE SEQUENCE [LARGE SCALE GENOMIC DNA]</scope>
    <source>
        <strain evidence="4 5">CIRM-BRFM 2984</strain>
    </source>
</reference>
<dbReference type="SUPFAM" id="SSF56112">
    <property type="entry name" value="Protein kinase-like (PK-like)"/>
    <property type="match status" value="1"/>
</dbReference>
<dbReference type="InterPro" id="IPR011009">
    <property type="entry name" value="Kinase-like_dom_sf"/>
</dbReference>
<organism evidence="4 5">
    <name type="scientific">Favolaschia claudopus</name>
    <dbReference type="NCBI Taxonomy" id="2862362"/>
    <lineage>
        <taxon>Eukaryota</taxon>
        <taxon>Fungi</taxon>
        <taxon>Dikarya</taxon>
        <taxon>Basidiomycota</taxon>
        <taxon>Agaricomycotina</taxon>
        <taxon>Agaricomycetes</taxon>
        <taxon>Agaricomycetidae</taxon>
        <taxon>Agaricales</taxon>
        <taxon>Marasmiineae</taxon>
        <taxon>Mycenaceae</taxon>
        <taxon>Favolaschia</taxon>
    </lineage>
</organism>
<name>A0AAV9ZBV8_9AGAR</name>
<protein>
    <submittedName>
        <fullName evidence="4">Kinase-like domain-containing protein</fullName>
    </submittedName>
</protein>
<dbReference type="AlphaFoldDB" id="A0AAV9ZBV8"/>
<dbReference type="EMBL" id="JAWWNJ010000166">
    <property type="protein sequence ID" value="KAK6977656.1"/>
    <property type="molecule type" value="Genomic_DNA"/>
</dbReference>
<comment type="caution">
    <text evidence="4">The sequence shown here is derived from an EMBL/GenBank/DDBJ whole genome shotgun (WGS) entry which is preliminary data.</text>
</comment>